<proteinExistence type="predicted"/>
<evidence type="ECO:0000313" key="1">
    <source>
        <dbReference type="EMBL" id="PIT90275.1"/>
    </source>
</evidence>
<protein>
    <submittedName>
        <fullName evidence="1">Uncharacterized protein</fullName>
    </submittedName>
</protein>
<organism evidence="1 2">
    <name type="scientific">Candidatus Komeilibacteria bacterium CG10_big_fil_rev_8_21_14_0_10_41_13</name>
    <dbReference type="NCBI Taxonomy" id="1974476"/>
    <lineage>
        <taxon>Bacteria</taxon>
        <taxon>Candidatus Komeiliibacteriota</taxon>
    </lineage>
</organism>
<sequence>MTKSKVIFKINKQLDKEMALEFLNVQAGGIDFNSGIFEVHPELSILKSTRNKDDKKKIIDKHFNNFYYKYKEYLEKRVKEFQREWDLVEKGFFNEAFQIFKNFSFKSHKYTGYLSIIDCNPRFLKNKSFQVFYMHPQGVRYVTSHEVLHFIFFDYALIKFPKLFKKLKTESGSFWDLSEIFNSVMHQQKSFIKIHDKVSNYFYPEHKKYLSKAEDYWQQYHDIDQWIEGMYNYLNK</sequence>
<gene>
    <name evidence="1" type="ORF">COU22_03125</name>
</gene>
<dbReference type="AlphaFoldDB" id="A0A2M6WC56"/>
<dbReference type="Proteomes" id="UP000230543">
    <property type="component" value="Unassembled WGS sequence"/>
</dbReference>
<accession>A0A2M6WC56</accession>
<name>A0A2M6WC56_9BACT</name>
<comment type="caution">
    <text evidence="1">The sequence shown here is derived from an EMBL/GenBank/DDBJ whole genome shotgun (WGS) entry which is preliminary data.</text>
</comment>
<evidence type="ECO:0000313" key="2">
    <source>
        <dbReference type="Proteomes" id="UP000230543"/>
    </source>
</evidence>
<dbReference type="EMBL" id="PFBO01000114">
    <property type="protein sequence ID" value="PIT90275.1"/>
    <property type="molecule type" value="Genomic_DNA"/>
</dbReference>
<reference evidence="2" key="1">
    <citation type="submission" date="2017-09" db="EMBL/GenBank/DDBJ databases">
        <title>Depth-based differentiation of microbial function through sediment-hosted aquifers and enrichment of novel symbionts in the deep terrestrial subsurface.</title>
        <authorList>
            <person name="Probst A.J."/>
            <person name="Ladd B."/>
            <person name="Jarett J.K."/>
            <person name="Geller-Mcgrath D.E."/>
            <person name="Sieber C.M.K."/>
            <person name="Emerson J.B."/>
            <person name="Anantharaman K."/>
            <person name="Thomas B.C."/>
            <person name="Malmstrom R."/>
            <person name="Stieglmeier M."/>
            <person name="Klingl A."/>
            <person name="Woyke T."/>
            <person name="Ryan C.M."/>
            <person name="Banfield J.F."/>
        </authorList>
    </citation>
    <scope>NUCLEOTIDE SEQUENCE [LARGE SCALE GENOMIC DNA]</scope>
</reference>